<dbReference type="InterPro" id="IPR001254">
    <property type="entry name" value="Trypsin_dom"/>
</dbReference>
<dbReference type="GO" id="GO:0045087">
    <property type="term" value="P:innate immune response"/>
    <property type="evidence" value="ECO:0007669"/>
    <property type="project" value="UniProtKB-KW"/>
</dbReference>
<dbReference type="AlphaFoldDB" id="A0A182FC40"/>
<reference evidence="13" key="2">
    <citation type="submission" date="2022-08" db="UniProtKB">
        <authorList>
            <consortium name="EnsemblMetazoa"/>
        </authorList>
    </citation>
    <scope>IDENTIFICATION</scope>
    <source>
        <strain evidence="13">STECLA/ALBI9_A</strain>
    </source>
</reference>
<evidence type="ECO:0000313" key="13">
    <source>
        <dbReference type="EnsemblMetazoa" id="AALB004074-PA"/>
    </source>
</evidence>
<organism evidence="13 14">
    <name type="scientific">Anopheles albimanus</name>
    <name type="common">New world malaria mosquito</name>
    <dbReference type="NCBI Taxonomy" id="7167"/>
    <lineage>
        <taxon>Eukaryota</taxon>
        <taxon>Metazoa</taxon>
        <taxon>Ecdysozoa</taxon>
        <taxon>Arthropoda</taxon>
        <taxon>Hexapoda</taxon>
        <taxon>Insecta</taxon>
        <taxon>Pterygota</taxon>
        <taxon>Neoptera</taxon>
        <taxon>Endopterygota</taxon>
        <taxon>Diptera</taxon>
        <taxon>Nematocera</taxon>
        <taxon>Culicoidea</taxon>
        <taxon>Culicidae</taxon>
        <taxon>Anophelinae</taxon>
        <taxon>Anopheles</taxon>
    </lineage>
</organism>
<keyword evidence="9" id="KW-1015">Disulfide bond</keyword>
<evidence type="ECO:0000256" key="9">
    <source>
        <dbReference type="ARBA" id="ARBA00023157"/>
    </source>
</evidence>
<evidence type="ECO:0000313" key="14">
    <source>
        <dbReference type="Proteomes" id="UP000069272"/>
    </source>
</evidence>
<dbReference type="PROSITE" id="PS00134">
    <property type="entry name" value="TRYPSIN_HIS"/>
    <property type="match status" value="1"/>
</dbReference>
<evidence type="ECO:0000256" key="7">
    <source>
        <dbReference type="ARBA" id="ARBA00022825"/>
    </source>
</evidence>
<comment type="similarity">
    <text evidence="11 12">Belongs to the peptidase S1 family. CLIP subfamily.</text>
</comment>
<keyword evidence="8" id="KW-0391">Immunity</keyword>
<evidence type="ECO:0000256" key="5">
    <source>
        <dbReference type="ARBA" id="ARBA00022729"/>
    </source>
</evidence>
<evidence type="ECO:0000256" key="11">
    <source>
        <dbReference type="ARBA" id="ARBA00024195"/>
    </source>
</evidence>
<keyword evidence="14" id="KW-1185">Reference proteome</keyword>
<dbReference type="PANTHER" id="PTHR24256">
    <property type="entry name" value="TRYPTASE-RELATED"/>
    <property type="match status" value="1"/>
</dbReference>
<dbReference type="Pfam" id="PF12032">
    <property type="entry name" value="CLIP"/>
    <property type="match status" value="1"/>
</dbReference>
<dbReference type="FunFam" id="2.40.10.10:FF:000028">
    <property type="entry name" value="Serine protease easter"/>
    <property type="match status" value="1"/>
</dbReference>
<evidence type="ECO:0000256" key="10">
    <source>
        <dbReference type="ARBA" id="ARBA00023180"/>
    </source>
</evidence>
<evidence type="ECO:0000256" key="2">
    <source>
        <dbReference type="ARBA" id="ARBA00022525"/>
    </source>
</evidence>
<dbReference type="EC" id="3.4.21.-" evidence="12"/>
<keyword evidence="7 12" id="KW-0720">Serine protease</keyword>
<dbReference type="InterPro" id="IPR001314">
    <property type="entry name" value="Peptidase_S1A"/>
</dbReference>
<dbReference type="InterPro" id="IPR038565">
    <property type="entry name" value="CLIP_sf"/>
</dbReference>
<dbReference type="EnsemblMetazoa" id="AALB004074-RA">
    <property type="protein sequence ID" value="AALB004074-PA"/>
    <property type="gene ID" value="AALB004074"/>
</dbReference>
<dbReference type="InterPro" id="IPR043504">
    <property type="entry name" value="Peptidase_S1_PA_chymotrypsin"/>
</dbReference>
<keyword evidence="5" id="KW-0732">Signal</keyword>
<keyword evidence="10" id="KW-0325">Glycoprotein</keyword>
<dbReference type="GO" id="GO:0004252">
    <property type="term" value="F:serine-type endopeptidase activity"/>
    <property type="evidence" value="ECO:0007669"/>
    <property type="project" value="UniProtKB-UniRule"/>
</dbReference>
<evidence type="ECO:0000256" key="4">
    <source>
        <dbReference type="ARBA" id="ARBA00022670"/>
    </source>
</evidence>
<evidence type="ECO:0000256" key="1">
    <source>
        <dbReference type="ARBA" id="ARBA00004613"/>
    </source>
</evidence>
<keyword evidence="6 12" id="KW-0378">Hydrolase</keyword>
<dbReference type="PROSITE" id="PS50240">
    <property type="entry name" value="TRYPSIN_DOM"/>
    <property type="match status" value="1"/>
</dbReference>
<dbReference type="Proteomes" id="UP000069272">
    <property type="component" value="Chromosome 3R"/>
</dbReference>
<dbReference type="GO" id="GO:0005576">
    <property type="term" value="C:extracellular region"/>
    <property type="evidence" value="ECO:0007669"/>
    <property type="project" value="UniProtKB-SubCell"/>
</dbReference>
<evidence type="ECO:0000256" key="6">
    <source>
        <dbReference type="ARBA" id="ARBA00022801"/>
    </source>
</evidence>
<dbReference type="VEuPathDB" id="VectorBase:AALB004074"/>
<dbReference type="Gene3D" id="3.30.1640.30">
    <property type="match status" value="1"/>
</dbReference>
<dbReference type="SMART" id="SM00680">
    <property type="entry name" value="CLIP"/>
    <property type="match status" value="1"/>
</dbReference>
<dbReference type="GO" id="GO:0006508">
    <property type="term" value="P:proteolysis"/>
    <property type="evidence" value="ECO:0007669"/>
    <property type="project" value="UniProtKB-KW"/>
</dbReference>
<dbReference type="VEuPathDB" id="VectorBase:AALB20_037405"/>
<dbReference type="PRINTS" id="PR00722">
    <property type="entry name" value="CHYMOTRYPSIN"/>
</dbReference>
<name>A0A182FC40_ANOAL</name>
<protein>
    <recommendedName>
        <fullName evidence="12">CLIP domain-containing serine protease</fullName>
        <ecNumber evidence="12">3.4.21.-</ecNumber>
    </recommendedName>
</protein>
<reference evidence="13 14" key="1">
    <citation type="journal article" date="2017" name="G3 (Bethesda)">
        <title>The Physical Genome Mapping of Anopheles albimanus Corrected Scaffold Misassemblies and Identified Interarm Rearrangements in Genus Anopheles.</title>
        <authorList>
            <person name="Artemov G.N."/>
            <person name="Peery A.N."/>
            <person name="Jiang X."/>
            <person name="Tu Z."/>
            <person name="Stegniy V.N."/>
            <person name="Sharakhova M.V."/>
            <person name="Sharakhov I.V."/>
        </authorList>
    </citation>
    <scope>NUCLEOTIDE SEQUENCE [LARGE SCALE GENOMIC DNA]</scope>
    <source>
        <strain evidence="13 14">ALBI9_A</strain>
    </source>
</reference>
<dbReference type="SMART" id="SM00020">
    <property type="entry name" value="Tryp_SPc"/>
    <property type="match status" value="1"/>
</dbReference>
<dbReference type="InterPro" id="IPR022700">
    <property type="entry name" value="CLIP"/>
</dbReference>
<dbReference type="InterPro" id="IPR018114">
    <property type="entry name" value="TRYPSIN_HIS"/>
</dbReference>
<keyword evidence="3" id="KW-0399">Innate immunity</keyword>
<comment type="subcellular location">
    <subcellularLocation>
        <location evidence="1 12">Secreted</location>
    </subcellularLocation>
</comment>
<dbReference type="CDD" id="cd00190">
    <property type="entry name" value="Tryp_SPc"/>
    <property type="match status" value="1"/>
</dbReference>
<sequence>SDPACTTPTKKAGFCVAIERCRNINAIFRSPTPPERKVQNYIKRANCTLPGMVRGICCLPTEITNRSPLLPEKCGDSSFPKLSRGNKTDPFDYPWMVVLQYSKNGVQRDGCAGTLISNRYVLTAAHCVQVPGGWMLSRVRLGDQDRSKPIDCIVYSSGEKSCTDPPVDVAVEKAVVYPRYDPSIILHDIALIRMAHDVAFTFSIKPICLPVRLDIRNVALPRYIVTGWGMTERHVPSEALLQAIIEPVPLLECIQKLSKQGFPVNLSEEYTMCAGGKDNVDACKGDSGGPLGFYVREVGARFVQYGIVSAGVNSCGRTSAPGIYTRVSSYMDWIIANMRP</sequence>
<comment type="domain">
    <text evidence="12">The clip domain consists of 35-55 residues which are 'knitted' together usually by 3 conserved disulfide bonds forming a clip-like compact structure.</text>
</comment>
<evidence type="ECO:0000256" key="3">
    <source>
        <dbReference type="ARBA" id="ARBA00022588"/>
    </source>
</evidence>
<evidence type="ECO:0000256" key="12">
    <source>
        <dbReference type="RuleBase" id="RU366078"/>
    </source>
</evidence>
<dbReference type="Gene3D" id="2.40.10.10">
    <property type="entry name" value="Trypsin-like serine proteases"/>
    <property type="match status" value="2"/>
</dbReference>
<accession>A0A182FC40</accession>
<keyword evidence="4 12" id="KW-0645">Protease</keyword>
<keyword evidence="2 12" id="KW-0964">Secreted</keyword>
<proteinExistence type="inferred from homology"/>
<dbReference type="SUPFAM" id="SSF50494">
    <property type="entry name" value="Trypsin-like serine proteases"/>
    <property type="match status" value="1"/>
</dbReference>
<dbReference type="STRING" id="7167.A0A182FC40"/>
<dbReference type="Pfam" id="PF00089">
    <property type="entry name" value="Trypsin"/>
    <property type="match status" value="1"/>
</dbReference>
<evidence type="ECO:0000256" key="8">
    <source>
        <dbReference type="ARBA" id="ARBA00022859"/>
    </source>
</evidence>
<dbReference type="InterPro" id="IPR009003">
    <property type="entry name" value="Peptidase_S1_PA"/>
</dbReference>
<dbReference type="InterPro" id="IPR051487">
    <property type="entry name" value="Ser/Thr_Proteases_Immune/Dev"/>
</dbReference>